<evidence type="ECO:0000313" key="2">
    <source>
        <dbReference type="Proteomes" id="UP001552299"/>
    </source>
</evidence>
<evidence type="ECO:0008006" key="3">
    <source>
        <dbReference type="Google" id="ProtNLM"/>
    </source>
</evidence>
<evidence type="ECO:0000313" key="1">
    <source>
        <dbReference type="EMBL" id="KAL0917505.1"/>
    </source>
</evidence>
<keyword evidence="2" id="KW-1185">Reference proteome</keyword>
<dbReference type="AlphaFoldDB" id="A0ABD0UXV3"/>
<proteinExistence type="predicted"/>
<name>A0ABD0UXV3_DENTH</name>
<sequence length="316" mass="35355">MALNLTSISPTSSRTEAISTIINNFRDLYNPPLPTLHNMDVFPTVMVPRGLANLNAICAALSIPNSSTIITYLGIPISFSRSSFSDFQPLMDNIRKKMSGWKANLLSLAGRLQFLKFTILNFIAYWIRGSILPKAVIKFITKCSSAFIFFGDLTATRKLKMVSWDKVCKPKSHGGLGIPSMSAIQFAYSCSVISRMYNGYSLLSSWLKHHYVSPWRPANSLASTFWKNLCRAAVDARKSYTFTITPSSTLSFFWDPWCNGYSIAEHLQGNLSNFYTSHNALVSDFTSTGNWILPVDLLMLLLLLLTTSPFLLRLVV</sequence>
<reference evidence="1 2" key="1">
    <citation type="journal article" date="2024" name="Plant Biotechnol. J.">
        <title>Dendrobium thyrsiflorum genome and its molecular insights into genes involved in important horticultural traits.</title>
        <authorList>
            <person name="Chen B."/>
            <person name="Wang J.Y."/>
            <person name="Zheng P.J."/>
            <person name="Li K.L."/>
            <person name="Liang Y.M."/>
            <person name="Chen X.F."/>
            <person name="Zhang C."/>
            <person name="Zhao X."/>
            <person name="He X."/>
            <person name="Zhang G.Q."/>
            <person name="Liu Z.J."/>
            <person name="Xu Q."/>
        </authorList>
    </citation>
    <scope>NUCLEOTIDE SEQUENCE [LARGE SCALE GENOMIC DNA]</scope>
    <source>
        <strain evidence="1">GZMU011</strain>
    </source>
</reference>
<accession>A0ABD0UXV3</accession>
<gene>
    <name evidence="1" type="ORF">M5K25_012570</name>
</gene>
<protein>
    <recommendedName>
        <fullName evidence="3">Reverse transcriptase</fullName>
    </recommendedName>
</protein>
<dbReference type="PANTHER" id="PTHR33116">
    <property type="entry name" value="REVERSE TRANSCRIPTASE ZINC-BINDING DOMAIN-CONTAINING PROTEIN-RELATED-RELATED"/>
    <property type="match status" value="1"/>
</dbReference>
<comment type="caution">
    <text evidence="1">The sequence shown here is derived from an EMBL/GenBank/DDBJ whole genome shotgun (WGS) entry which is preliminary data.</text>
</comment>
<dbReference type="PANTHER" id="PTHR33116:SF78">
    <property type="entry name" value="OS12G0587133 PROTEIN"/>
    <property type="match status" value="1"/>
</dbReference>
<dbReference type="Proteomes" id="UP001552299">
    <property type="component" value="Unassembled WGS sequence"/>
</dbReference>
<organism evidence="1 2">
    <name type="scientific">Dendrobium thyrsiflorum</name>
    <name type="common">Pinecone-like raceme dendrobium</name>
    <name type="synonym">Orchid</name>
    <dbReference type="NCBI Taxonomy" id="117978"/>
    <lineage>
        <taxon>Eukaryota</taxon>
        <taxon>Viridiplantae</taxon>
        <taxon>Streptophyta</taxon>
        <taxon>Embryophyta</taxon>
        <taxon>Tracheophyta</taxon>
        <taxon>Spermatophyta</taxon>
        <taxon>Magnoliopsida</taxon>
        <taxon>Liliopsida</taxon>
        <taxon>Asparagales</taxon>
        <taxon>Orchidaceae</taxon>
        <taxon>Epidendroideae</taxon>
        <taxon>Malaxideae</taxon>
        <taxon>Dendrobiinae</taxon>
        <taxon>Dendrobium</taxon>
    </lineage>
</organism>
<dbReference type="EMBL" id="JANQDX010000010">
    <property type="protein sequence ID" value="KAL0917505.1"/>
    <property type="molecule type" value="Genomic_DNA"/>
</dbReference>